<dbReference type="Gene3D" id="3.30.160.250">
    <property type="match status" value="1"/>
</dbReference>
<gene>
    <name evidence="1" type="ORF">QCO44_09095</name>
</gene>
<sequence>MKKDMRYYMALPYREIIEADPAGGYVGHIMELKGCITQAETKGELLVMLDDAKKCWLEAALEEGIDIPEPMKEENFSGRFNLRLPKSLHRDLAMSAKAEGVSLNQLAMCLIARGLQSPAAK</sequence>
<name>A0ABV3X6F0_9FIRM</name>
<keyword evidence="2" id="KW-1185">Reference proteome</keyword>
<evidence type="ECO:0000313" key="2">
    <source>
        <dbReference type="Proteomes" id="UP001559623"/>
    </source>
</evidence>
<reference evidence="1 2" key="1">
    <citation type="submission" date="2023-04" db="EMBL/GenBank/DDBJ databases">
        <title>Genome Sequence of Selenomonas sputigena ATCC 33150.</title>
        <authorList>
            <person name="Miller D.P."/>
            <person name="Anvari S."/>
            <person name="Polson S.W."/>
            <person name="Macdonald M."/>
            <person name="Mcdowell J.V."/>
        </authorList>
    </citation>
    <scope>NUCLEOTIDE SEQUENCE [LARGE SCALE GENOMIC DNA]</scope>
    <source>
        <strain evidence="1 2">ATCC 33150</strain>
    </source>
</reference>
<dbReference type="InterPro" id="IPR013321">
    <property type="entry name" value="Arc_rbn_hlx_hlx"/>
</dbReference>
<dbReference type="InterPro" id="IPR035069">
    <property type="entry name" value="TTHA1013/TTHA0281-like"/>
</dbReference>
<dbReference type="RefSeq" id="WP_368847512.1">
    <property type="nucleotide sequence ID" value="NZ_CP194411.1"/>
</dbReference>
<dbReference type="EMBL" id="JARVLH010000006">
    <property type="protein sequence ID" value="MEX5285785.1"/>
    <property type="molecule type" value="Genomic_DNA"/>
</dbReference>
<evidence type="ECO:0000313" key="1">
    <source>
        <dbReference type="EMBL" id="MEX5285785.1"/>
    </source>
</evidence>
<comment type="caution">
    <text evidence="1">The sequence shown here is derived from an EMBL/GenBank/DDBJ whole genome shotgun (WGS) entry which is preliminary data.</text>
</comment>
<dbReference type="Proteomes" id="UP001559623">
    <property type="component" value="Unassembled WGS sequence"/>
</dbReference>
<dbReference type="InterPro" id="IPR010985">
    <property type="entry name" value="Ribbon_hlx_hlx"/>
</dbReference>
<accession>A0ABV3X6F0</accession>
<dbReference type="SUPFAM" id="SSF47598">
    <property type="entry name" value="Ribbon-helix-helix"/>
    <property type="match status" value="1"/>
</dbReference>
<proteinExistence type="predicted"/>
<dbReference type="InterPro" id="IPR008651">
    <property type="entry name" value="Uncharacterised_HicB"/>
</dbReference>
<protein>
    <submittedName>
        <fullName evidence="1">Toxin-antitoxin system HicB family antitoxin</fullName>
    </submittedName>
</protein>
<dbReference type="Gene3D" id="1.10.1220.10">
    <property type="entry name" value="Met repressor-like"/>
    <property type="match status" value="1"/>
</dbReference>
<dbReference type="Pfam" id="PF05534">
    <property type="entry name" value="HicB"/>
    <property type="match status" value="1"/>
</dbReference>
<dbReference type="SUPFAM" id="SSF143100">
    <property type="entry name" value="TTHA1013/TTHA0281-like"/>
    <property type="match status" value="1"/>
</dbReference>
<organism evidence="1 2">
    <name type="scientific">Selenomonas sputigena</name>
    <dbReference type="NCBI Taxonomy" id="69823"/>
    <lineage>
        <taxon>Bacteria</taxon>
        <taxon>Bacillati</taxon>
        <taxon>Bacillota</taxon>
        <taxon>Negativicutes</taxon>
        <taxon>Selenomonadales</taxon>
        <taxon>Selenomonadaceae</taxon>
        <taxon>Selenomonas</taxon>
    </lineage>
</organism>